<dbReference type="SUPFAM" id="SSF53448">
    <property type="entry name" value="Nucleotide-diphospho-sugar transferases"/>
    <property type="match status" value="1"/>
</dbReference>
<gene>
    <name evidence="1" type="ORF">JHW45_06175</name>
</gene>
<sequence>MSNATGQDSRSETVGVVFATTGKTYNILARRAARTLKQCMPTVEIDWFTDATLKSDRVFSQIHRLSESFFRPKMEALRKSRFDRTLYLDADIIALSDVSELFTALDDFDLLAAHAEKGQVEYCRRASRLAASRRSTAAFWRFASRRPPMPF</sequence>
<dbReference type="RefSeq" id="WP_272860060.1">
    <property type="nucleotide sequence ID" value="NZ_CP067134.1"/>
</dbReference>
<proteinExistence type="predicted"/>
<dbReference type="InterPro" id="IPR029044">
    <property type="entry name" value="Nucleotide-diphossugar_trans"/>
</dbReference>
<organism evidence="1 2">
    <name type="scientific">Paracoccus stylophorae</name>
    <dbReference type="NCBI Taxonomy" id="659350"/>
    <lineage>
        <taxon>Bacteria</taxon>
        <taxon>Pseudomonadati</taxon>
        <taxon>Pseudomonadota</taxon>
        <taxon>Alphaproteobacteria</taxon>
        <taxon>Rhodobacterales</taxon>
        <taxon>Paracoccaceae</taxon>
        <taxon>Paracoccus</taxon>
    </lineage>
</organism>
<accession>A0ABY7SY49</accession>
<dbReference type="Gene3D" id="3.90.550.10">
    <property type="entry name" value="Spore Coat Polysaccharide Biosynthesis Protein SpsA, Chain A"/>
    <property type="match status" value="1"/>
</dbReference>
<reference evidence="1 2" key="1">
    <citation type="submission" date="2021-01" db="EMBL/GenBank/DDBJ databases">
        <title>Biogeographic distribution of Paracoccus.</title>
        <authorList>
            <person name="Hollensteiner J."/>
            <person name="Leineberger J."/>
            <person name="Brinkhoff T."/>
            <person name="Daniel R."/>
        </authorList>
    </citation>
    <scope>NUCLEOTIDE SEQUENCE [LARGE SCALE GENOMIC DNA]</scope>
    <source>
        <strain evidence="1 2">LMG25392</strain>
    </source>
</reference>
<evidence type="ECO:0000313" key="1">
    <source>
        <dbReference type="EMBL" id="WCR11941.1"/>
    </source>
</evidence>
<name>A0ABY7SY49_9RHOB</name>
<keyword evidence="2" id="KW-1185">Reference proteome</keyword>
<dbReference type="Proteomes" id="UP001218412">
    <property type="component" value="Chromosome"/>
</dbReference>
<evidence type="ECO:0008006" key="3">
    <source>
        <dbReference type="Google" id="ProtNLM"/>
    </source>
</evidence>
<evidence type="ECO:0000313" key="2">
    <source>
        <dbReference type="Proteomes" id="UP001218412"/>
    </source>
</evidence>
<dbReference type="EMBL" id="CP067134">
    <property type="protein sequence ID" value="WCR11941.1"/>
    <property type="molecule type" value="Genomic_DNA"/>
</dbReference>
<protein>
    <recommendedName>
        <fullName evidence="3">Nucleotide-diphospho-sugar transferase domain-containing protein</fullName>
    </recommendedName>
</protein>